<dbReference type="InterPro" id="IPR014756">
    <property type="entry name" value="Ig_E-set"/>
</dbReference>
<protein>
    <submittedName>
        <fullName evidence="4">Alpha amylase catalytic region</fullName>
    </submittedName>
</protein>
<dbReference type="SUPFAM" id="SSF81296">
    <property type="entry name" value="E set domains"/>
    <property type="match status" value="1"/>
</dbReference>
<dbReference type="STRING" id="714943.Mucpa_6571"/>
<sequence length="637" mass="71724">MRKIYLILVAVAIMANMACSKKSDLTDSATNPVTTITNGKDLPTGAVDGVTYINSGTSVIFNLYAPGKKTVSVIGEFNNWQPSAMNQTTDGTRWWIQVDNLDASKEYAYQYLVDGTLKVADPYCEKILDPANDQYITADVYPNLKAYPSGQTGIVSVLQANPTPYTWKNTSFTRPDKKNLVIYELHVRDFIAAHNYKTLKDTLNYLSNLGVNAVELMPINEFEGNDSWGYNPSFYFAPDKYYGTRNDLKAFIDECHSRGIAVIMDMVLNHSFGQSPMVQLYFDQAAQKPLASSPWFNVDPTHPYNVGYQFNHESAATKYFAKNVMQFWMKNYKIDGYRFDLAKGFTQKNSGTADANVAAWTAYDASRVAIWKDYNSFIKSVDNNNFYVILENFATDQEEKEEADNGMMQWNNLNYSFNEGTMGWVPTSDLTRMFFNSHTFTQPDNIVTYMESHDEERLMFKNETYGNTGGANGYNVRDLATGLKRQELAAAFMLTAPGPKMMWEFGERGYDISIDNGGRLGDKPAHWEYMSDPLRKKLYNAYARLIKMKIKNPVFSTSNVQYVATGFVRSTTLQATGVNVELVGNFDVNPQTSAVTFPAAGVYYDYMTGTAVNIPTVTYTLTLAPGEYHIYSSVALN</sequence>
<dbReference type="Pfam" id="PF00128">
    <property type="entry name" value="Alpha-amylase"/>
    <property type="match status" value="2"/>
</dbReference>
<proteinExistence type="inferred from homology"/>
<dbReference type="EMBL" id="CM001403">
    <property type="protein sequence ID" value="EHQ30622.1"/>
    <property type="molecule type" value="Genomic_DNA"/>
</dbReference>
<reference evidence="4" key="1">
    <citation type="submission" date="2011-09" db="EMBL/GenBank/DDBJ databases">
        <title>The permanent draft genome of Mucilaginibacter paludis DSM 18603.</title>
        <authorList>
            <consortium name="US DOE Joint Genome Institute (JGI-PGF)"/>
            <person name="Lucas S."/>
            <person name="Han J."/>
            <person name="Lapidus A."/>
            <person name="Bruce D."/>
            <person name="Goodwin L."/>
            <person name="Pitluck S."/>
            <person name="Peters L."/>
            <person name="Kyrpides N."/>
            <person name="Mavromatis K."/>
            <person name="Ivanova N."/>
            <person name="Mikhailova N."/>
            <person name="Held B."/>
            <person name="Detter J.C."/>
            <person name="Tapia R."/>
            <person name="Han C."/>
            <person name="Land M."/>
            <person name="Hauser L."/>
            <person name="Markowitz V."/>
            <person name="Cheng J.-F."/>
            <person name="Hugenholtz P."/>
            <person name="Woyke T."/>
            <person name="Wu D."/>
            <person name="Tindall B."/>
            <person name="Brambilla E."/>
            <person name="Klenk H.-P."/>
            <person name="Eisen J.A."/>
        </authorList>
    </citation>
    <scope>NUCLEOTIDE SEQUENCE [LARGE SCALE GENOMIC DNA]</scope>
    <source>
        <strain evidence="4">DSM 18603</strain>
    </source>
</reference>
<dbReference type="CDD" id="cd11350">
    <property type="entry name" value="AmyAc_4"/>
    <property type="match status" value="1"/>
</dbReference>
<dbReference type="HOGENOM" id="CLU_004245_5_0_10"/>
<evidence type="ECO:0000256" key="1">
    <source>
        <dbReference type="ARBA" id="ARBA00008061"/>
    </source>
</evidence>
<keyword evidence="5" id="KW-1185">Reference proteome</keyword>
<dbReference type="InterPro" id="IPR013783">
    <property type="entry name" value="Ig-like_fold"/>
</dbReference>
<comment type="similarity">
    <text evidence="1">Belongs to the glycosyl hydrolase 13 family.</text>
</comment>
<accession>H1YB96</accession>
<gene>
    <name evidence="4" type="ORF">Mucpa_6571</name>
</gene>
<dbReference type="SUPFAM" id="SSF51445">
    <property type="entry name" value="(Trans)glycosidases"/>
    <property type="match status" value="1"/>
</dbReference>
<dbReference type="InterPro" id="IPR006047">
    <property type="entry name" value="GH13_cat_dom"/>
</dbReference>
<dbReference type="InterPro" id="IPR017853">
    <property type="entry name" value="GH"/>
</dbReference>
<feature type="domain" description="Glycosyl hydrolase family 13 catalytic" evidence="3">
    <location>
        <begin position="184"/>
        <end position="549"/>
    </location>
</feature>
<dbReference type="GO" id="GO:0005975">
    <property type="term" value="P:carbohydrate metabolic process"/>
    <property type="evidence" value="ECO:0007669"/>
    <property type="project" value="InterPro"/>
</dbReference>
<evidence type="ECO:0000313" key="5">
    <source>
        <dbReference type="Proteomes" id="UP000002774"/>
    </source>
</evidence>
<feature type="signal peptide" evidence="2">
    <location>
        <begin position="1"/>
        <end position="18"/>
    </location>
</feature>
<evidence type="ECO:0000259" key="3">
    <source>
        <dbReference type="SMART" id="SM00642"/>
    </source>
</evidence>
<dbReference type="PANTHER" id="PTHR43002">
    <property type="entry name" value="GLYCOGEN DEBRANCHING ENZYME"/>
    <property type="match status" value="1"/>
</dbReference>
<dbReference type="AlphaFoldDB" id="H1YB96"/>
<evidence type="ECO:0000313" key="4">
    <source>
        <dbReference type="EMBL" id="EHQ30622.1"/>
    </source>
</evidence>
<feature type="chain" id="PRO_5003557193" evidence="2">
    <location>
        <begin position="19"/>
        <end position="637"/>
    </location>
</feature>
<dbReference type="Gene3D" id="2.60.40.10">
    <property type="entry name" value="Immunoglobulins"/>
    <property type="match status" value="1"/>
</dbReference>
<dbReference type="RefSeq" id="WP_008512505.1">
    <property type="nucleotide sequence ID" value="NZ_CM001403.1"/>
</dbReference>
<dbReference type="OrthoDB" id="9761875at2"/>
<dbReference type="Proteomes" id="UP000002774">
    <property type="component" value="Chromosome"/>
</dbReference>
<dbReference type="eggNOG" id="COG1523">
    <property type="taxonomic scope" value="Bacteria"/>
</dbReference>
<dbReference type="Gene3D" id="3.20.20.80">
    <property type="entry name" value="Glycosidases"/>
    <property type="match status" value="1"/>
</dbReference>
<organism evidence="4 5">
    <name type="scientific">Mucilaginibacter paludis DSM 18603</name>
    <dbReference type="NCBI Taxonomy" id="714943"/>
    <lineage>
        <taxon>Bacteria</taxon>
        <taxon>Pseudomonadati</taxon>
        <taxon>Bacteroidota</taxon>
        <taxon>Sphingobacteriia</taxon>
        <taxon>Sphingobacteriales</taxon>
        <taxon>Sphingobacteriaceae</taxon>
        <taxon>Mucilaginibacter</taxon>
    </lineage>
</organism>
<dbReference type="Pfam" id="PF02922">
    <property type="entry name" value="CBM_48"/>
    <property type="match status" value="1"/>
</dbReference>
<dbReference type="GO" id="GO:0004553">
    <property type="term" value="F:hydrolase activity, hydrolyzing O-glycosyl compounds"/>
    <property type="evidence" value="ECO:0007669"/>
    <property type="project" value="InterPro"/>
</dbReference>
<keyword evidence="2" id="KW-0732">Signal</keyword>
<dbReference type="SMART" id="SM00642">
    <property type="entry name" value="Aamy"/>
    <property type="match status" value="1"/>
</dbReference>
<dbReference type="InterPro" id="IPR004193">
    <property type="entry name" value="Glyco_hydro_13_N"/>
</dbReference>
<name>H1YB96_9SPHI</name>
<evidence type="ECO:0000256" key="2">
    <source>
        <dbReference type="SAM" id="SignalP"/>
    </source>
</evidence>